<keyword evidence="2" id="KW-1003">Cell membrane</keyword>
<evidence type="ECO:0000256" key="5">
    <source>
        <dbReference type="ARBA" id="ARBA00023136"/>
    </source>
</evidence>
<evidence type="ECO:0000256" key="6">
    <source>
        <dbReference type="SAM" id="Phobius"/>
    </source>
</evidence>
<evidence type="ECO:0000256" key="3">
    <source>
        <dbReference type="ARBA" id="ARBA00022692"/>
    </source>
</evidence>
<dbReference type="KEGG" id="gme:Gmet_3358"/>
<dbReference type="GO" id="GO:0005886">
    <property type="term" value="C:plasma membrane"/>
    <property type="evidence" value="ECO:0007669"/>
    <property type="project" value="UniProtKB-SubCell"/>
</dbReference>
<reference evidence="7 8" key="2">
    <citation type="journal article" date="2009" name="BMC Microbiol.">
        <title>The genome sequence of Geobacter metallireducens: features of metabolism, physiology and regulation common and dissimilar to Geobacter sulfurreducens.</title>
        <authorList>
            <person name="Aklujkar M."/>
            <person name="Krushkal J."/>
            <person name="DiBartolo G."/>
            <person name="Lapidus A."/>
            <person name="Land M.L."/>
            <person name="Lovley D.R."/>
        </authorList>
    </citation>
    <scope>NUCLEOTIDE SEQUENCE [LARGE SCALE GENOMIC DNA]</scope>
    <source>
        <strain evidence="8">ATCC 53774 / DSM 7210 / GS-15</strain>
    </source>
</reference>
<evidence type="ECO:0000256" key="4">
    <source>
        <dbReference type="ARBA" id="ARBA00022989"/>
    </source>
</evidence>
<feature type="transmembrane region" description="Helical" evidence="6">
    <location>
        <begin position="12"/>
        <end position="31"/>
    </location>
</feature>
<comment type="subcellular location">
    <subcellularLocation>
        <location evidence="1">Cell membrane</location>
        <topology evidence="1">Multi-pass membrane protein</topology>
    </subcellularLocation>
</comment>
<dbReference type="Pfam" id="PF03899">
    <property type="entry name" value="ATP-synt_I"/>
    <property type="match status" value="1"/>
</dbReference>
<keyword evidence="4 6" id="KW-1133">Transmembrane helix</keyword>
<protein>
    <submittedName>
        <fullName evidence="7">ATP synthase-associated magnesium import membrane protein AtpI</fullName>
    </submittedName>
</protein>
<sequence length="127" mass="14019">MGRTISEDRLFAAVTIGGLVLLGVLCLTGYVFWSGRFAVSILAGGILALFNFYWMRNTLKRVLNLHPRQAGSFAQFRYLLRLAFVALILYVLIVHAGIDVIGLIIGLSIFVVVIIGLSIYMLLDKGE</sequence>
<evidence type="ECO:0000256" key="1">
    <source>
        <dbReference type="ARBA" id="ARBA00004651"/>
    </source>
</evidence>
<proteinExistence type="predicted"/>
<dbReference type="EMBL" id="CP000148">
    <property type="protein sequence ID" value="ABB33570.1"/>
    <property type="molecule type" value="Genomic_DNA"/>
</dbReference>
<name>Q39QA4_GEOMG</name>
<dbReference type="eggNOG" id="ENOG503291I">
    <property type="taxonomic scope" value="Bacteria"/>
</dbReference>
<dbReference type="HOGENOM" id="CLU_161276_0_0_7"/>
<dbReference type="STRING" id="269799.Gmet_3358"/>
<evidence type="ECO:0000313" key="8">
    <source>
        <dbReference type="Proteomes" id="UP000007073"/>
    </source>
</evidence>
<dbReference type="RefSeq" id="WP_004512584.1">
    <property type="nucleotide sequence ID" value="NC_007517.1"/>
</dbReference>
<feature type="transmembrane region" description="Helical" evidence="6">
    <location>
        <begin position="37"/>
        <end position="55"/>
    </location>
</feature>
<feature type="transmembrane region" description="Helical" evidence="6">
    <location>
        <begin position="76"/>
        <end position="94"/>
    </location>
</feature>
<dbReference type="AlphaFoldDB" id="Q39QA4"/>
<keyword evidence="3 6" id="KW-0812">Transmembrane</keyword>
<evidence type="ECO:0000313" key="7">
    <source>
        <dbReference type="EMBL" id="ABB33570.1"/>
    </source>
</evidence>
<dbReference type="InterPro" id="IPR005598">
    <property type="entry name" value="ATP_synth_I"/>
</dbReference>
<reference evidence="7 8" key="1">
    <citation type="submission" date="2005-10" db="EMBL/GenBank/DDBJ databases">
        <title>Complete sequence of Geobacter metallireducens GS-15.</title>
        <authorList>
            <consortium name="US DOE Joint Genome Institute"/>
            <person name="Copeland A."/>
            <person name="Lucas S."/>
            <person name="Lapidus A."/>
            <person name="Barry K."/>
            <person name="Detter J.C."/>
            <person name="Glavina T."/>
            <person name="Hammon N."/>
            <person name="Israni S."/>
            <person name="Pitluck S."/>
            <person name="Di Bartolo G."/>
            <person name="Chain P."/>
            <person name="Schmutz J."/>
            <person name="Larimer F."/>
            <person name="Land M."/>
            <person name="Kyrpides N."/>
            <person name="Ivanova N."/>
            <person name="Richardson P."/>
        </authorList>
    </citation>
    <scope>NUCLEOTIDE SEQUENCE [LARGE SCALE GENOMIC DNA]</scope>
    <source>
        <strain evidence="8">ATCC 53774 / DSM 7210 / GS-15</strain>
    </source>
</reference>
<feature type="transmembrane region" description="Helical" evidence="6">
    <location>
        <begin position="100"/>
        <end position="123"/>
    </location>
</feature>
<gene>
    <name evidence="7" type="primary">atpI</name>
    <name evidence="7" type="ordered locus">Gmet_3358</name>
</gene>
<keyword evidence="5 6" id="KW-0472">Membrane</keyword>
<accession>Q39QA4</accession>
<keyword evidence="8" id="KW-1185">Reference proteome</keyword>
<evidence type="ECO:0000256" key="2">
    <source>
        <dbReference type="ARBA" id="ARBA00022475"/>
    </source>
</evidence>
<organism evidence="7 8">
    <name type="scientific">Geobacter metallireducens (strain ATCC 53774 / DSM 7210 / GS-15)</name>
    <dbReference type="NCBI Taxonomy" id="269799"/>
    <lineage>
        <taxon>Bacteria</taxon>
        <taxon>Pseudomonadati</taxon>
        <taxon>Thermodesulfobacteriota</taxon>
        <taxon>Desulfuromonadia</taxon>
        <taxon>Geobacterales</taxon>
        <taxon>Geobacteraceae</taxon>
        <taxon>Geobacter</taxon>
    </lineage>
</organism>
<dbReference type="Proteomes" id="UP000007073">
    <property type="component" value="Chromosome"/>
</dbReference>